<evidence type="ECO:0000256" key="6">
    <source>
        <dbReference type="ARBA" id="ARBA00022832"/>
    </source>
</evidence>
<evidence type="ECO:0000256" key="14">
    <source>
        <dbReference type="SAM" id="MobiDB-lite"/>
    </source>
</evidence>
<dbReference type="CDD" id="cd03505">
    <property type="entry name" value="Delta9-FADS-like"/>
    <property type="match status" value="1"/>
</dbReference>
<comment type="domain">
    <text evidence="13">The histidine box domains are involved in binding the catalytic metal ions.</text>
</comment>
<sequence length="457" mass="51860">MSIKLLKVKPQEKSQDSGQQQVDRKSGQTEGGDENKSKSKKCASSTKSNGTVKTVVVGSADADPAAIKTTTTTATDNTTETTTTTTTATTTTMTSEKFEAPLVWRNIFLFVLLHSAIPVAIMMIIDPKTRPHWRTVLWSYAAAYISGLGITGGAHRLWSHRAYKARAPVEILLMILQTMAGQNSIYTWSRDHRVHHKFSETDADPHNIKRGFFFAHMGWLCCKKHPEVREKGKLIDMSDLEANPIVMFQHRHFWWMATLFMVVVPVAVPVLLWHERLWTSFVFAFMLRYILSLHGTWLVNSAAHYHGTRPYDKHMEARESPWVIMFGLGEGFHNYHHTFPFDYSTSEFGKYFNVTTALIDMFAAMGLAYDRRKMDKKSIELRQIRTGEQLAKSTSTGSKSNRGTDNDGKLLEPDERETMMTADDDEPRGELKQVSRKLVSPFSLDYISGPTSLQYTM</sequence>
<evidence type="ECO:0000256" key="15">
    <source>
        <dbReference type="SAM" id="Phobius"/>
    </source>
</evidence>
<evidence type="ECO:0000256" key="2">
    <source>
        <dbReference type="ARBA" id="ARBA00009295"/>
    </source>
</evidence>
<comment type="subcellular location">
    <subcellularLocation>
        <location evidence="1">Membrane</location>
        <topology evidence="1">Multi-pass membrane protein</topology>
    </subcellularLocation>
</comment>
<dbReference type="InterPro" id="IPR001522">
    <property type="entry name" value="FADS-1_CS"/>
</dbReference>
<keyword evidence="3 13" id="KW-0444">Lipid biosynthesis</keyword>
<dbReference type="PANTHER" id="PTHR11351">
    <property type="entry name" value="ACYL-COA DESATURASE"/>
    <property type="match status" value="1"/>
</dbReference>
<dbReference type="GO" id="GO:0005506">
    <property type="term" value="F:iron ion binding"/>
    <property type="evidence" value="ECO:0007669"/>
    <property type="project" value="TreeGrafter"/>
</dbReference>
<feature type="region of interest" description="Disordered" evidence="14">
    <location>
        <begin position="71"/>
        <end position="91"/>
    </location>
</feature>
<dbReference type="PANTHER" id="PTHR11351:SF92">
    <property type="entry name" value="ACYL-COA DESATURASE 2-LIKE PROTEIN"/>
    <property type="match status" value="1"/>
</dbReference>
<evidence type="ECO:0000259" key="16">
    <source>
        <dbReference type="Pfam" id="PF00487"/>
    </source>
</evidence>
<feature type="transmembrane region" description="Helical" evidence="15">
    <location>
        <begin position="137"/>
        <end position="158"/>
    </location>
</feature>
<feature type="transmembrane region" description="Helical" evidence="15">
    <location>
        <begin position="278"/>
        <end position="299"/>
    </location>
</feature>
<comment type="similarity">
    <text evidence="2 13">Belongs to the fatty acid desaturase type 1 family.</text>
</comment>
<dbReference type="PROSITE" id="PS00476">
    <property type="entry name" value="FATTY_ACID_DESATUR_1"/>
    <property type="match status" value="1"/>
</dbReference>
<dbReference type="InterPro" id="IPR015876">
    <property type="entry name" value="Acyl-CoA_DS"/>
</dbReference>
<feature type="compositionally biased region" description="Polar residues" evidence="14">
    <location>
        <begin position="391"/>
        <end position="401"/>
    </location>
</feature>
<evidence type="ECO:0000256" key="10">
    <source>
        <dbReference type="ARBA" id="ARBA00023098"/>
    </source>
</evidence>
<keyword evidence="5" id="KW-0479">Metal-binding</keyword>
<evidence type="ECO:0000256" key="3">
    <source>
        <dbReference type="ARBA" id="ARBA00022516"/>
    </source>
</evidence>
<keyword evidence="7 15" id="KW-1133">Transmembrane helix</keyword>
<keyword evidence="8 13" id="KW-0560">Oxidoreductase</keyword>
<evidence type="ECO:0000313" key="17">
    <source>
        <dbReference type="EMBL" id="MDE48521.1"/>
    </source>
</evidence>
<keyword evidence="6" id="KW-0276">Fatty acid metabolism</keyword>
<evidence type="ECO:0000256" key="7">
    <source>
        <dbReference type="ARBA" id="ARBA00022989"/>
    </source>
</evidence>
<protein>
    <submittedName>
        <fullName evidence="17">Stearoyl-CoA desaturase 5</fullName>
    </submittedName>
</protein>
<feature type="domain" description="Fatty acid desaturase" evidence="16">
    <location>
        <begin position="132"/>
        <end position="348"/>
    </location>
</feature>
<evidence type="ECO:0000256" key="12">
    <source>
        <dbReference type="ARBA" id="ARBA00023160"/>
    </source>
</evidence>
<reference evidence="17" key="1">
    <citation type="submission" date="2018-10" db="EMBL/GenBank/DDBJ databases">
        <title>Transcriptome assembly of Aceria tosichella (Wheat curl mite) Type 2.</title>
        <authorList>
            <person name="Scully E.D."/>
            <person name="Geib S.M."/>
            <person name="Palmer N.A."/>
            <person name="Gupta A.K."/>
            <person name="Sarath G."/>
            <person name="Tatineni S."/>
        </authorList>
    </citation>
    <scope>NUCLEOTIDE SEQUENCE</scope>
    <source>
        <strain evidence="17">LincolnNE</strain>
    </source>
</reference>
<dbReference type="GO" id="GO:0004768">
    <property type="term" value="F:stearoyl-CoA 9-desaturase activity"/>
    <property type="evidence" value="ECO:0007669"/>
    <property type="project" value="TreeGrafter"/>
</dbReference>
<feature type="region of interest" description="Disordered" evidence="14">
    <location>
        <begin position="385"/>
        <end position="433"/>
    </location>
</feature>
<name>A0A6G1SE72_9ACAR</name>
<feature type="compositionally biased region" description="Basic and acidic residues" evidence="14">
    <location>
        <begin position="402"/>
        <end position="418"/>
    </location>
</feature>
<feature type="transmembrane region" description="Helical" evidence="15">
    <location>
        <begin position="253"/>
        <end position="272"/>
    </location>
</feature>
<evidence type="ECO:0000256" key="8">
    <source>
        <dbReference type="ARBA" id="ARBA00023002"/>
    </source>
</evidence>
<proteinExistence type="inferred from homology"/>
<organism evidence="17">
    <name type="scientific">Aceria tosichella</name>
    <name type="common">wheat curl mite</name>
    <dbReference type="NCBI Taxonomy" id="561515"/>
    <lineage>
        <taxon>Eukaryota</taxon>
        <taxon>Metazoa</taxon>
        <taxon>Ecdysozoa</taxon>
        <taxon>Arthropoda</taxon>
        <taxon>Chelicerata</taxon>
        <taxon>Arachnida</taxon>
        <taxon>Acari</taxon>
        <taxon>Acariformes</taxon>
        <taxon>Trombidiformes</taxon>
        <taxon>Prostigmata</taxon>
        <taxon>Eupodina</taxon>
        <taxon>Eriophyoidea</taxon>
        <taxon>Eriophyidae</taxon>
        <taxon>Eriophyinae</taxon>
        <taxon>Aceriini</taxon>
        <taxon>Aceria</taxon>
    </lineage>
</organism>
<feature type="transmembrane region" description="Helical" evidence="15">
    <location>
        <begin position="107"/>
        <end position="125"/>
    </location>
</feature>
<dbReference type="InterPro" id="IPR005804">
    <property type="entry name" value="FA_desaturase_dom"/>
</dbReference>
<dbReference type="Pfam" id="PF00487">
    <property type="entry name" value="FA_desaturase"/>
    <property type="match status" value="1"/>
</dbReference>
<keyword evidence="11 15" id="KW-0472">Membrane</keyword>
<keyword evidence="12 13" id="KW-0275">Fatty acid biosynthesis</keyword>
<keyword evidence="10" id="KW-0443">Lipid metabolism</keyword>
<dbReference type="EMBL" id="GGYP01003750">
    <property type="protein sequence ID" value="MDE48521.1"/>
    <property type="molecule type" value="Transcribed_RNA"/>
</dbReference>
<evidence type="ECO:0000256" key="5">
    <source>
        <dbReference type="ARBA" id="ARBA00022723"/>
    </source>
</evidence>
<evidence type="ECO:0000256" key="4">
    <source>
        <dbReference type="ARBA" id="ARBA00022692"/>
    </source>
</evidence>
<evidence type="ECO:0000256" key="13">
    <source>
        <dbReference type="RuleBase" id="RU000581"/>
    </source>
</evidence>
<keyword evidence="4 13" id="KW-0812">Transmembrane</keyword>
<evidence type="ECO:0000256" key="1">
    <source>
        <dbReference type="ARBA" id="ARBA00004141"/>
    </source>
</evidence>
<feature type="compositionally biased region" description="Basic and acidic residues" evidence="14">
    <location>
        <begin position="22"/>
        <end position="37"/>
    </location>
</feature>
<keyword evidence="9" id="KW-0408">Iron</keyword>
<gene>
    <name evidence="17" type="primary">SCD5_2</name>
    <name evidence="17" type="ORF">g.13929</name>
</gene>
<dbReference type="PRINTS" id="PR00075">
    <property type="entry name" value="FACDDSATRASE"/>
</dbReference>
<evidence type="ECO:0000256" key="11">
    <source>
        <dbReference type="ARBA" id="ARBA00023136"/>
    </source>
</evidence>
<evidence type="ECO:0000256" key="9">
    <source>
        <dbReference type="ARBA" id="ARBA00023004"/>
    </source>
</evidence>
<dbReference type="GO" id="GO:0005789">
    <property type="term" value="C:endoplasmic reticulum membrane"/>
    <property type="evidence" value="ECO:0007669"/>
    <property type="project" value="TreeGrafter"/>
</dbReference>
<feature type="region of interest" description="Disordered" evidence="14">
    <location>
        <begin position="1"/>
        <end position="46"/>
    </location>
</feature>
<accession>A0A6G1SE72</accession>
<comment type="cofactor">
    <cofactor evidence="13">
        <name>Fe(2+)</name>
        <dbReference type="ChEBI" id="CHEBI:29033"/>
    </cofactor>
</comment>
<dbReference type="GO" id="GO:0006636">
    <property type="term" value="P:unsaturated fatty acid biosynthetic process"/>
    <property type="evidence" value="ECO:0007669"/>
    <property type="project" value="TreeGrafter"/>
</dbReference>
<dbReference type="AlphaFoldDB" id="A0A6G1SE72"/>